<keyword evidence="2" id="KW-1015">Disulfide bond</keyword>
<reference evidence="4" key="1">
    <citation type="submission" date="2020-11" db="EMBL/GenBank/DDBJ databases">
        <authorList>
            <person name="Tran Van P."/>
        </authorList>
    </citation>
    <scope>NUCLEOTIDE SEQUENCE</scope>
</reference>
<dbReference type="AlphaFoldDB" id="A0A7R9LRW9"/>
<dbReference type="InterPro" id="IPR007918">
    <property type="entry name" value="MDM35_apoptosis"/>
</dbReference>
<dbReference type="EMBL" id="OC917328">
    <property type="protein sequence ID" value="CAD7646759.1"/>
    <property type="molecule type" value="Genomic_DNA"/>
</dbReference>
<dbReference type="GO" id="GO:0045332">
    <property type="term" value="P:phospholipid translocation"/>
    <property type="evidence" value="ECO:0007669"/>
    <property type="project" value="TreeGrafter"/>
</dbReference>
<sequence length="93" mass="10599">MTAEDIMNSIGKDCNELKRQYEECFNGWFADKYLRGLGGNDHSCDHLFKLYQNCVKKALNEQKIDIWEIDRNVLGSDGEAKEPSSKPNTAKPS</sequence>
<dbReference type="PANTHER" id="PTHR46403:SF1">
    <property type="entry name" value="TP53-REGULATED INHIBITOR OF APOPTOSIS 1"/>
    <property type="match status" value="1"/>
</dbReference>
<dbReference type="GO" id="GO:0005758">
    <property type="term" value="C:mitochondrial intermembrane space"/>
    <property type="evidence" value="ECO:0007669"/>
    <property type="project" value="TreeGrafter"/>
</dbReference>
<dbReference type="GO" id="GO:0005634">
    <property type="term" value="C:nucleus"/>
    <property type="evidence" value="ECO:0007669"/>
    <property type="project" value="TreeGrafter"/>
</dbReference>
<dbReference type="GO" id="GO:1990050">
    <property type="term" value="F:phosphatidic acid transfer activity"/>
    <property type="evidence" value="ECO:0007669"/>
    <property type="project" value="TreeGrafter"/>
</dbReference>
<dbReference type="EMBL" id="CAJPVJ010002503">
    <property type="protein sequence ID" value="CAG2166370.1"/>
    <property type="molecule type" value="Genomic_DNA"/>
</dbReference>
<comment type="similarity">
    <text evidence="1">Belongs to the TRIAP1/MDM35 family.</text>
</comment>
<organism evidence="4">
    <name type="scientific">Oppiella nova</name>
    <dbReference type="NCBI Taxonomy" id="334625"/>
    <lineage>
        <taxon>Eukaryota</taxon>
        <taxon>Metazoa</taxon>
        <taxon>Ecdysozoa</taxon>
        <taxon>Arthropoda</taxon>
        <taxon>Chelicerata</taxon>
        <taxon>Arachnida</taxon>
        <taxon>Acari</taxon>
        <taxon>Acariformes</taxon>
        <taxon>Sarcoptiformes</taxon>
        <taxon>Oribatida</taxon>
        <taxon>Brachypylina</taxon>
        <taxon>Oppioidea</taxon>
        <taxon>Oppiidae</taxon>
        <taxon>Oppiella</taxon>
    </lineage>
</organism>
<dbReference type="Proteomes" id="UP000728032">
    <property type="component" value="Unassembled WGS sequence"/>
</dbReference>
<evidence type="ECO:0000313" key="5">
    <source>
        <dbReference type="Proteomes" id="UP000728032"/>
    </source>
</evidence>
<dbReference type="Pfam" id="PF05254">
    <property type="entry name" value="UPF0203"/>
    <property type="match status" value="1"/>
</dbReference>
<evidence type="ECO:0000256" key="1">
    <source>
        <dbReference type="ARBA" id="ARBA00006196"/>
    </source>
</evidence>
<evidence type="ECO:0000256" key="2">
    <source>
        <dbReference type="ARBA" id="ARBA00023157"/>
    </source>
</evidence>
<dbReference type="OrthoDB" id="19091at2759"/>
<dbReference type="PROSITE" id="PS51808">
    <property type="entry name" value="CHCH"/>
    <property type="match status" value="1"/>
</dbReference>
<accession>A0A7R9LRW9</accession>
<evidence type="ECO:0000313" key="4">
    <source>
        <dbReference type="EMBL" id="CAD7646759.1"/>
    </source>
</evidence>
<evidence type="ECO:0008006" key="6">
    <source>
        <dbReference type="Google" id="ProtNLM"/>
    </source>
</evidence>
<dbReference type="GO" id="GO:0005829">
    <property type="term" value="C:cytosol"/>
    <property type="evidence" value="ECO:0007669"/>
    <property type="project" value="TreeGrafter"/>
</dbReference>
<dbReference type="PANTHER" id="PTHR46403">
    <property type="entry name" value="TP53-REGULATED INHIBITOR OF APOPTOSIS 1"/>
    <property type="match status" value="1"/>
</dbReference>
<proteinExistence type="inferred from homology"/>
<name>A0A7R9LRW9_9ACAR</name>
<keyword evidence="5" id="KW-1185">Reference proteome</keyword>
<evidence type="ECO:0000256" key="3">
    <source>
        <dbReference type="ARBA" id="ARBA00023706"/>
    </source>
</evidence>
<comment type="catalytic activity">
    <reaction evidence="3">
        <text>a 1,2-diacyl-sn-glycero-3-phosphate(in) = a 1,2-diacyl-sn-glycero-3-phosphate(out)</text>
        <dbReference type="Rhea" id="RHEA:36435"/>
        <dbReference type="ChEBI" id="CHEBI:58608"/>
    </reaction>
</comment>
<protein>
    <recommendedName>
        <fullName evidence="6">TP53-regulated inhibitor of apoptosis 1</fullName>
    </recommendedName>
</protein>
<gene>
    <name evidence="4" type="ORF">ONB1V03_LOCUS5894</name>
</gene>